<evidence type="ECO:0000256" key="1">
    <source>
        <dbReference type="SAM" id="SignalP"/>
    </source>
</evidence>
<proteinExistence type="predicted"/>
<accession>A0A2H1VD62</accession>
<organism evidence="2">
    <name type="scientific">Spodoptera frugiperda</name>
    <name type="common">Fall armyworm</name>
    <dbReference type="NCBI Taxonomy" id="7108"/>
    <lineage>
        <taxon>Eukaryota</taxon>
        <taxon>Metazoa</taxon>
        <taxon>Ecdysozoa</taxon>
        <taxon>Arthropoda</taxon>
        <taxon>Hexapoda</taxon>
        <taxon>Insecta</taxon>
        <taxon>Pterygota</taxon>
        <taxon>Neoptera</taxon>
        <taxon>Endopterygota</taxon>
        <taxon>Lepidoptera</taxon>
        <taxon>Glossata</taxon>
        <taxon>Ditrysia</taxon>
        <taxon>Noctuoidea</taxon>
        <taxon>Noctuidae</taxon>
        <taxon>Amphipyrinae</taxon>
        <taxon>Spodoptera</taxon>
    </lineage>
</organism>
<keyword evidence="1" id="KW-0732">Signal</keyword>
<dbReference type="EMBL" id="ODYU01001652">
    <property type="protein sequence ID" value="SOQ38174.1"/>
    <property type="molecule type" value="Genomic_DNA"/>
</dbReference>
<dbReference type="AlphaFoldDB" id="A0A2H1VD62"/>
<feature type="chain" id="PRO_5013950815" evidence="1">
    <location>
        <begin position="17"/>
        <end position="120"/>
    </location>
</feature>
<evidence type="ECO:0000313" key="2">
    <source>
        <dbReference type="EMBL" id="SOQ38174.1"/>
    </source>
</evidence>
<name>A0A2H1VD62_SPOFR</name>
<protein>
    <submittedName>
        <fullName evidence="2">SFRICE_006076</fullName>
    </submittedName>
</protein>
<gene>
    <name evidence="2" type="ORF">SFRICE_006076</name>
</gene>
<feature type="signal peptide" evidence="1">
    <location>
        <begin position="1"/>
        <end position="16"/>
    </location>
</feature>
<sequence length="120" mass="13567">MLKGLVVCFLLAFLRGEYHLMTAPALAGKRVDGSPNVKQSSSLVDTRNTRVVTNPGLQELYGRQRYGRLWRACPNKKQKASGENHPMTSRALGKARDSVQLFLTKNHPFYRMLLKSSKFD</sequence>
<reference evidence="2" key="1">
    <citation type="submission" date="2016-07" db="EMBL/GenBank/DDBJ databases">
        <authorList>
            <person name="Bretaudeau A."/>
        </authorList>
    </citation>
    <scope>NUCLEOTIDE SEQUENCE</scope>
    <source>
        <strain evidence="2">Rice</strain>
        <tissue evidence="2">Whole body</tissue>
    </source>
</reference>